<keyword evidence="8" id="KW-1185">Reference proteome</keyword>
<dbReference type="GO" id="GO:0016363">
    <property type="term" value="C:nuclear matrix"/>
    <property type="evidence" value="ECO:0007669"/>
    <property type="project" value="UniProtKB-SubCell"/>
</dbReference>
<proteinExistence type="inferred from homology"/>
<evidence type="ECO:0000256" key="1">
    <source>
        <dbReference type="ARBA" id="ARBA00004109"/>
    </source>
</evidence>
<dbReference type="GO" id="GO:0003779">
    <property type="term" value="F:actin binding"/>
    <property type="evidence" value="ECO:0007669"/>
    <property type="project" value="UniProtKB-KW"/>
</dbReference>
<dbReference type="SUPFAM" id="SSF55753">
    <property type="entry name" value="Actin depolymerizing proteins"/>
    <property type="match status" value="1"/>
</dbReference>
<dbReference type="AlphaFoldDB" id="A0A1Y2E5Y0"/>
<comment type="similarity">
    <text evidence="2">Belongs to the actin-binding proteins ADF family.</text>
</comment>
<name>A0A1Y2E5Y0_9FUNG</name>
<dbReference type="STRING" id="1754190.A0A1Y2E5Y0"/>
<dbReference type="Pfam" id="PF00241">
    <property type="entry name" value="Cofilin_ADF"/>
    <property type="match status" value="1"/>
</dbReference>
<accession>A0A1Y2E5Y0</accession>
<dbReference type="SMART" id="SM00102">
    <property type="entry name" value="ADF"/>
    <property type="match status" value="1"/>
</dbReference>
<dbReference type="GO" id="GO:0015629">
    <property type="term" value="C:actin cytoskeleton"/>
    <property type="evidence" value="ECO:0007669"/>
    <property type="project" value="InterPro"/>
</dbReference>
<reference evidence="7 8" key="1">
    <citation type="submission" date="2016-08" db="EMBL/GenBank/DDBJ databases">
        <title>A Parts List for Fungal Cellulosomes Revealed by Comparative Genomics.</title>
        <authorList>
            <consortium name="DOE Joint Genome Institute"/>
            <person name="Haitjema C.H."/>
            <person name="Gilmore S.P."/>
            <person name="Henske J.K."/>
            <person name="Solomon K.V."/>
            <person name="De Groot R."/>
            <person name="Kuo A."/>
            <person name="Mondo S.J."/>
            <person name="Salamov A.A."/>
            <person name="Labutti K."/>
            <person name="Zhao Z."/>
            <person name="Chiniquy J."/>
            <person name="Barry K."/>
            <person name="Brewer H.M."/>
            <person name="Purvine S.O."/>
            <person name="Wright A.T."/>
            <person name="Boxma B."/>
            <person name="Van Alen T."/>
            <person name="Hackstein J.H."/>
            <person name="Baker S.E."/>
            <person name="Grigoriev I.V."/>
            <person name="O'Malley M.A."/>
        </authorList>
    </citation>
    <scope>NUCLEOTIDE SEQUENCE [LARGE SCALE GENOMIC DNA]</scope>
    <source>
        <strain evidence="7 8">G1</strain>
    </source>
</reference>
<evidence type="ECO:0000313" key="7">
    <source>
        <dbReference type="EMBL" id="ORY66686.1"/>
    </source>
</evidence>
<organism evidence="7 8">
    <name type="scientific">Neocallimastix californiae</name>
    <dbReference type="NCBI Taxonomy" id="1754190"/>
    <lineage>
        <taxon>Eukaryota</taxon>
        <taxon>Fungi</taxon>
        <taxon>Fungi incertae sedis</taxon>
        <taxon>Chytridiomycota</taxon>
        <taxon>Chytridiomycota incertae sedis</taxon>
        <taxon>Neocallimastigomycetes</taxon>
        <taxon>Neocallimastigales</taxon>
        <taxon>Neocallimastigaceae</taxon>
        <taxon>Neocallimastix</taxon>
    </lineage>
</organism>
<evidence type="ECO:0000256" key="2">
    <source>
        <dbReference type="ARBA" id="ARBA00006844"/>
    </source>
</evidence>
<dbReference type="PROSITE" id="PS51263">
    <property type="entry name" value="ADF_H"/>
    <property type="match status" value="1"/>
</dbReference>
<comment type="caution">
    <text evidence="7">The sequence shown here is derived from an EMBL/GenBank/DDBJ whole genome shotgun (WGS) entry which is preliminary data.</text>
</comment>
<comment type="subcellular location">
    <subcellularLocation>
        <location evidence="1">Nucleus matrix</location>
    </subcellularLocation>
</comment>
<dbReference type="Proteomes" id="UP000193920">
    <property type="component" value="Unassembled WGS sequence"/>
</dbReference>
<evidence type="ECO:0000256" key="5">
    <source>
        <dbReference type="ARBA" id="ARBA00032427"/>
    </source>
</evidence>
<dbReference type="InterPro" id="IPR017904">
    <property type="entry name" value="ADF/Cofilin"/>
</dbReference>
<protein>
    <recommendedName>
        <fullName evidence="3">Cofilin</fullName>
    </recommendedName>
    <alternativeName>
        <fullName evidence="5">Actin-depolymerizing factor 1</fullName>
    </alternativeName>
</protein>
<dbReference type="Gene3D" id="3.40.20.10">
    <property type="entry name" value="Severin"/>
    <property type="match status" value="1"/>
</dbReference>
<dbReference type="CDD" id="cd11286">
    <property type="entry name" value="ADF_cofilin_like"/>
    <property type="match status" value="1"/>
</dbReference>
<dbReference type="InterPro" id="IPR029006">
    <property type="entry name" value="ADF-H/Gelsolin-like_dom_sf"/>
</dbReference>
<sequence length="148" mass="17092">MSVTGVKVDPQCVERFNDLKMGNACKYIVYAFNKDRSKIIVERTGKDETLPYTDFIKTLPENECRYAVFNFEFQHSYVGTDIIAFADRILLLLWCPSTANIREKMLFASSKLTIKKALEGVQVEIQGTDYSEIDYDTVYEKATKNLRF</sequence>
<dbReference type="GO" id="GO:0030042">
    <property type="term" value="P:actin filament depolymerization"/>
    <property type="evidence" value="ECO:0007669"/>
    <property type="project" value="InterPro"/>
</dbReference>
<keyword evidence="4" id="KW-0009">Actin-binding</keyword>
<dbReference type="OrthoDB" id="10249245at2759"/>
<evidence type="ECO:0000259" key="6">
    <source>
        <dbReference type="PROSITE" id="PS51263"/>
    </source>
</evidence>
<evidence type="ECO:0000256" key="4">
    <source>
        <dbReference type="ARBA" id="ARBA00023203"/>
    </source>
</evidence>
<dbReference type="InterPro" id="IPR002108">
    <property type="entry name" value="ADF-H"/>
</dbReference>
<dbReference type="PANTHER" id="PTHR11913">
    <property type="entry name" value="COFILIN-RELATED"/>
    <property type="match status" value="1"/>
</dbReference>
<evidence type="ECO:0000256" key="3">
    <source>
        <dbReference type="ARBA" id="ARBA00015630"/>
    </source>
</evidence>
<evidence type="ECO:0000313" key="8">
    <source>
        <dbReference type="Proteomes" id="UP000193920"/>
    </source>
</evidence>
<dbReference type="EMBL" id="MCOG01000050">
    <property type="protein sequence ID" value="ORY66686.1"/>
    <property type="molecule type" value="Genomic_DNA"/>
</dbReference>
<feature type="domain" description="ADF-H" evidence="6">
    <location>
        <begin position="5"/>
        <end position="143"/>
    </location>
</feature>
<gene>
    <name evidence="7" type="ORF">LY90DRAFT_700596</name>
</gene>